<dbReference type="AlphaFoldDB" id="A0A0M3KEW1"/>
<name>A0A0M3KEW1_ANISI</name>
<feature type="compositionally biased region" description="Low complexity" evidence="1">
    <location>
        <begin position="140"/>
        <end position="154"/>
    </location>
</feature>
<feature type="compositionally biased region" description="Low complexity" evidence="1">
    <location>
        <begin position="212"/>
        <end position="227"/>
    </location>
</feature>
<feature type="compositionally biased region" description="Polar residues" evidence="1">
    <location>
        <begin position="1"/>
        <end position="13"/>
    </location>
</feature>
<feature type="compositionally biased region" description="Low complexity" evidence="1">
    <location>
        <begin position="186"/>
        <end position="202"/>
    </location>
</feature>
<sequence length="277" mass="30034">LQKGTTQTESRSPSKTRECNRHESEHEEYESTATPDFDSSYSRYESIREASSNRFRPHLLRSLTSSGKSTVEPVLSGSAANRLERTKSSSVVWASGSTATGSYSPIVEQILGGRLKRRPIRDHRNRVSRRSESEEDENEVVSGNESTKNSLSSSEESDEGSGMDLRSSTLLQSNASDTGATMQHPAASSRLSSSKASSSSASTGVYEVESQSHTSPSLSPIFSSSTSSDHRKSNAAKQLESYDSNDGIPITKRRTASQGSFFDQVPSLCIALDDCIT</sequence>
<feature type="compositionally biased region" description="Basic residues" evidence="1">
    <location>
        <begin position="118"/>
        <end position="128"/>
    </location>
</feature>
<evidence type="ECO:0000256" key="1">
    <source>
        <dbReference type="SAM" id="MobiDB-lite"/>
    </source>
</evidence>
<proteinExistence type="predicted"/>
<evidence type="ECO:0000313" key="2">
    <source>
        <dbReference type="WBParaSite" id="ASIM_0001951901-mRNA-1"/>
    </source>
</evidence>
<feature type="compositionally biased region" description="Polar residues" evidence="1">
    <location>
        <begin position="31"/>
        <end position="40"/>
    </location>
</feature>
<dbReference type="WBParaSite" id="ASIM_0001951901-mRNA-1">
    <property type="protein sequence ID" value="ASIM_0001951901-mRNA-1"/>
    <property type="gene ID" value="ASIM_0001951901"/>
</dbReference>
<feature type="region of interest" description="Disordered" evidence="1">
    <location>
        <begin position="63"/>
        <end position="104"/>
    </location>
</feature>
<protein>
    <submittedName>
        <fullName evidence="2">Pecanex-like protein</fullName>
    </submittedName>
</protein>
<feature type="region of interest" description="Disordered" evidence="1">
    <location>
        <begin position="118"/>
        <end position="250"/>
    </location>
</feature>
<feature type="region of interest" description="Disordered" evidence="1">
    <location>
        <begin position="1"/>
        <end position="40"/>
    </location>
</feature>
<organism evidence="2">
    <name type="scientific">Anisakis simplex</name>
    <name type="common">Herring worm</name>
    <dbReference type="NCBI Taxonomy" id="6269"/>
    <lineage>
        <taxon>Eukaryota</taxon>
        <taxon>Metazoa</taxon>
        <taxon>Ecdysozoa</taxon>
        <taxon>Nematoda</taxon>
        <taxon>Chromadorea</taxon>
        <taxon>Rhabditida</taxon>
        <taxon>Spirurina</taxon>
        <taxon>Ascaridomorpha</taxon>
        <taxon>Ascaridoidea</taxon>
        <taxon>Anisakidae</taxon>
        <taxon>Anisakis</taxon>
        <taxon>Anisakis simplex complex</taxon>
    </lineage>
</organism>
<feature type="compositionally biased region" description="Polar residues" evidence="1">
    <location>
        <begin position="166"/>
        <end position="181"/>
    </location>
</feature>
<reference evidence="2" key="1">
    <citation type="submission" date="2017-02" db="UniProtKB">
        <authorList>
            <consortium name="WormBaseParasite"/>
        </authorList>
    </citation>
    <scope>IDENTIFICATION</scope>
</reference>
<accession>A0A0M3KEW1</accession>
<feature type="compositionally biased region" description="Polar residues" evidence="1">
    <location>
        <begin position="88"/>
        <end position="103"/>
    </location>
</feature>
<feature type="compositionally biased region" description="Basic and acidic residues" evidence="1">
    <location>
        <begin position="15"/>
        <end position="25"/>
    </location>
</feature>